<dbReference type="EMBL" id="JAOYOD010000001">
    <property type="protein sequence ID" value="MCV9387323.1"/>
    <property type="molecule type" value="Genomic_DNA"/>
</dbReference>
<gene>
    <name evidence="1" type="ORF">N7U62_11655</name>
</gene>
<protein>
    <submittedName>
        <fullName evidence="1">Uncharacterized protein</fullName>
    </submittedName>
</protein>
<dbReference type="RefSeq" id="WP_264138147.1">
    <property type="nucleotide sequence ID" value="NZ_JAOYOD010000001.1"/>
</dbReference>
<reference evidence="1 2" key="1">
    <citation type="submission" date="2022-10" db="EMBL/GenBank/DDBJ databases">
        <title>Comparative genomics and taxonomic characterization of three novel marine species of genus Reichenbachiella exhibiting antioxidant and polysaccharide degradation activities.</title>
        <authorList>
            <person name="Muhammad N."/>
            <person name="Lee Y.-J."/>
            <person name="Ko J."/>
            <person name="Kim S.-G."/>
        </authorList>
    </citation>
    <scope>NUCLEOTIDE SEQUENCE [LARGE SCALE GENOMIC DNA]</scope>
    <source>
        <strain evidence="1 2">ABR2-5</strain>
    </source>
</reference>
<sequence length="68" mass="7955">MTTYQERKKNETKFVLLENDTVLGVFGSLTRMCKFMEGKDFPSYSFLSKKKADRIDAKGYSIQKVRSY</sequence>
<dbReference type="Proteomes" id="UP001300692">
    <property type="component" value="Unassembled WGS sequence"/>
</dbReference>
<accession>A0ABT3CUT8</accession>
<keyword evidence="2" id="KW-1185">Reference proteome</keyword>
<name>A0ABT3CUT8_9BACT</name>
<organism evidence="1 2">
    <name type="scientific">Reichenbachiella ulvae</name>
    <dbReference type="NCBI Taxonomy" id="2980104"/>
    <lineage>
        <taxon>Bacteria</taxon>
        <taxon>Pseudomonadati</taxon>
        <taxon>Bacteroidota</taxon>
        <taxon>Cytophagia</taxon>
        <taxon>Cytophagales</taxon>
        <taxon>Reichenbachiellaceae</taxon>
        <taxon>Reichenbachiella</taxon>
    </lineage>
</organism>
<evidence type="ECO:0000313" key="1">
    <source>
        <dbReference type="EMBL" id="MCV9387323.1"/>
    </source>
</evidence>
<evidence type="ECO:0000313" key="2">
    <source>
        <dbReference type="Proteomes" id="UP001300692"/>
    </source>
</evidence>
<comment type="caution">
    <text evidence="1">The sequence shown here is derived from an EMBL/GenBank/DDBJ whole genome shotgun (WGS) entry which is preliminary data.</text>
</comment>
<proteinExistence type="predicted"/>